<name>A0A538TX24_UNCEI</name>
<accession>A0A538TX24</accession>
<dbReference type="GO" id="GO:0004494">
    <property type="term" value="F:methylmalonyl-CoA mutase activity"/>
    <property type="evidence" value="ECO:0007669"/>
    <property type="project" value="InterPro"/>
</dbReference>
<dbReference type="EMBL" id="VBOY01000014">
    <property type="protein sequence ID" value="TMQ68184.1"/>
    <property type="molecule type" value="Genomic_DNA"/>
</dbReference>
<dbReference type="PANTHER" id="PTHR48101">
    <property type="entry name" value="METHYLMALONYL-COA MUTASE, MITOCHONDRIAL-RELATED"/>
    <property type="match status" value="1"/>
</dbReference>
<evidence type="ECO:0000259" key="3">
    <source>
        <dbReference type="Pfam" id="PF01642"/>
    </source>
</evidence>
<keyword evidence="1" id="KW-0413">Isomerase</keyword>
<dbReference type="InterPro" id="IPR016176">
    <property type="entry name" value="Cbl-dep_enz_cat"/>
</dbReference>
<dbReference type="GO" id="GO:0031419">
    <property type="term" value="F:cobalamin binding"/>
    <property type="evidence" value="ECO:0007669"/>
    <property type="project" value="InterPro"/>
</dbReference>
<dbReference type="Proteomes" id="UP000316609">
    <property type="component" value="Unassembled WGS sequence"/>
</dbReference>
<dbReference type="Pfam" id="PF01642">
    <property type="entry name" value="MM_CoA_mutase"/>
    <property type="match status" value="1"/>
</dbReference>
<evidence type="ECO:0000313" key="4">
    <source>
        <dbReference type="EMBL" id="TMQ68184.1"/>
    </source>
</evidence>
<proteinExistence type="predicted"/>
<dbReference type="InterPro" id="IPR006099">
    <property type="entry name" value="MeMalonylCoA_mutase_a/b_cat"/>
</dbReference>
<evidence type="ECO:0000313" key="5">
    <source>
        <dbReference type="Proteomes" id="UP000316609"/>
    </source>
</evidence>
<protein>
    <submittedName>
        <fullName evidence="4">Methylmalonyl-CoA mutase</fullName>
    </submittedName>
</protein>
<feature type="region of interest" description="Disordered" evidence="2">
    <location>
        <begin position="1"/>
        <end position="29"/>
    </location>
</feature>
<reference evidence="4 5" key="1">
    <citation type="journal article" date="2019" name="Nat. Microbiol.">
        <title>Mediterranean grassland soil C-N compound turnover is dependent on rainfall and depth, and is mediated by genomically divergent microorganisms.</title>
        <authorList>
            <person name="Diamond S."/>
            <person name="Andeer P.F."/>
            <person name="Li Z."/>
            <person name="Crits-Christoph A."/>
            <person name="Burstein D."/>
            <person name="Anantharaman K."/>
            <person name="Lane K.R."/>
            <person name="Thomas B.C."/>
            <person name="Pan C."/>
            <person name="Northen T.R."/>
            <person name="Banfield J.F."/>
        </authorList>
    </citation>
    <scope>NUCLEOTIDE SEQUENCE [LARGE SCALE GENOMIC DNA]</scope>
    <source>
        <strain evidence="4">WS_8</strain>
    </source>
</reference>
<evidence type="ECO:0000256" key="2">
    <source>
        <dbReference type="SAM" id="MobiDB-lite"/>
    </source>
</evidence>
<sequence length="517" mass="57025">MPIKPLYDRSDLPPDLERRTPPPGVAPFTRGIHAEMYRARLWTMRQYAGFGTARQTNRRFRYLLAQGQTGLSVAFDLPTQMGFDSDHPRARGEVGRAGVAISCLADMEELLSELPLDSLTTSMTINATAPLLLGLYVAVADARGIARASLGGTVQNDVLKEYVARGTYIYPPRSSLRLITDVFDFTAREIPRWNSISVSGYHMREAGATAVQELAFTLAHGLAYLDAARARGLDVARIARRISFFFNAHNHLFEEVAKFRAARALWAELLRERFGITDDEARKLRFHAQTAGSMLTAQQPLNNVVRTSVQALAAVLGGAQSLHTNSYDEALGLPSEDAALLALRTQQLIAHESGVPDTADPLAGSYWVESLTAELTRRARALMDELDRMGGVLAAIEAGWIQDQIHRAAYRWHQDVEAGRRVVVGVNRFASGEDAAVPSFAMSRAIERSRRTFLERWRAERDAAVVRRGLAALERAARGADNLMPPILEALKERATLGEVCDTMRGVFGTYQPPRGA</sequence>
<feature type="domain" description="Methylmalonyl-CoA mutase alpha/beta chain catalytic" evidence="3">
    <location>
        <begin position="2"/>
        <end position="509"/>
    </location>
</feature>
<dbReference type="AlphaFoldDB" id="A0A538TX24"/>
<gene>
    <name evidence="4" type="ORF">E6K78_02145</name>
</gene>
<evidence type="ECO:0000256" key="1">
    <source>
        <dbReference type="ARBA" id="ARBA00023235"/>
    </source>
</evidence>
<organism evidence="4 5">
    <name type="scientific">Eiseniibacteriota bacterium</name>
    <dbReference type="NCBI Taxonomy" id="2212470"/>
    <lineage>
        <taxon>Bacteria</taxon>
        <taxon>Candidatus Eiseniibacteriota</taxon>
    </lineage>
</organism>
<dbReference type="NCBIfam" id="TIGR00641">
    <property type="entry name" value="acid_CoA_mut_N"/>
    <property type="match status" value="1"/>
</dbReference>
<dbReference type="InterPro" id="IPR006098">
    <property type="entry name" value="MMCoA_mutase_a_cat"/>
</dbReference>
<dbReference type="SUPFAM" id="SSF51703">
    <property type="entry name" value="Cobalamin (vitamin B12)-dependent enzymes"/>
    <property type="match status" value="1"/>
</dbReference>
<dbReference type="Gene3D" id="3.20.20.240">
    <property type="entry name" value="Methylmalonyl-CoA mutase"/>
    <property type="match status" value="1"/>
</dbReference>
<feature type="compositionally biased region" description="Basic and acidic residues" evidence="2">
    <location>
        <begin position="1"/>
        <end position="20"/>
    </location>
</feature>
<comment type="caution">
    <text evidence="4">The sequence shown here is derived from an EMBL/GenBank/DDBJ whole genome shotgun (WGS) entry which is preliminary data.</text>
</comment>
<dbReference type="PANTHER" id="PTHR48101:SF1">
    <property type="entry name" value="METHYLMALONYL-COA MUTASE, LARGE SUBUNIT"/>
    <property type="match status" value="1"/>
</dbReference>